<keyword evidence="4 10" id="KW-1133">Transmembrane helix</keyword>
<dbReference type="Proteomes" id="UP000472272">
    <property type="component" value="Chromosome 5"/>
</dbReference>
<comment type="subcellular location">
    <subcellularLocation>
        <location evidence="1">Membrane</location>
        <topology evidence="1">Multi-pass membrane protein</topology>
    </subcellularLocation>
</comment>
<name>A0A670HZJ0_PODMU</name>
<evidence type="ECO:0000256" key="3">
    <source>
        <dbReference type="ARBA" id="ARBA00022692"/>
    </source>
</evidence>
<keyword evidence="7" id="KW-0325">Glycoprotein</keyword>
<evidence type="ECO:0000256" key="8">
    <source>
        <dbReference type="ARBA" id="ARBA00023303"/>
    </source>
</evidence>
<dbReference type="InterPro" id="IPR037096">
    <property type="entry name" value="KCNMB2_ball/chain_dom_sf"/>
</dbReference>
<evidence type="ECO:0000256" key="6">
    <source>
        <dbReference type="ARBA" id="ARBA00023136"/>
    </source>
</evidence>
<reference evidence="11" key="3">
    <citation type="submission" date="2025-09" db="UniProtKB">
        <authorList>
            <consortium name="Ensembl"/>
        </authorList>
    </citation>
    <scope>IDENTIFICATION</scope>
</reference>
<dbReference type="GO" id="GO:0015459">
    <property type="term" value="F:potassium channel regulator activity"/>
    <property type="evidence" value="ECO:0007669"/>
    <property type="project" value="TreeGrafter"/>
</dbReference>
<protein>
    <submittedName>
        <fullName evidence="11">Potassium calcium-activated channel subfamily M regulatory beta subunit 2</fullName>
    </submittedName>
</protein>
<keyword evidence="6 10" id="KW-0472">Membrane</keyword>
<dbReference type="InterPro" id="IPR003930">
    <property type="entry name" value="K_chnl_Ca-activ_BK_bsu"/>
</dbReference>
<evidence type="ECO:0000256" key="5">
    <source>
        <dbReference type="ARBA" id="ARBA00023065"/>
    </source>
</evidence>
<dbReference type="Gene3D" id="4.10.81.20">
    <property type="entry name" value="KCNMB2, ball/chain domain"/>
    <property type="match status" value="1"/>
</dbReference>
<dbReference type="Pfam" id="PF03185">
    <property type="entry name" value="CaKB"/>
    <property type="match status" value="1"/>
</dbReference>
<evidence type="ECO:0000313" key="12">
    <source>
        <dbReference type="Proteomes" id="UP000472272"/>
    </source>
</evidence>
<evidence type="ECO:0000256" key="7">
    <source>
        <dbReference type="ARBA" id="ARBA00023180"/>
    </source>
</evidence>
<sequence length="308" mass="35069">MPEHIPLKEGATKERGRSPRRPNLPGPSKHWYYHHPSRTSTVRRGSGDQSSKMFIWTSGRSSTSYRHDERRDHDLLDKRKTVTALKAGEDRAILLGLTMMVCSIMMYFLLGITLLRSYMQSVWTAETQCTLLNISITETFNCSFSCGPDCLKTSQYPCLQVYVNVSSSGQKCLLYHTEETMKINAECSYIPKCGKNFEESLSLVNVVMENFRKYQHFSCYYDPEGIQKECIANQTLQLQRAVPLPLLANLYDDRRDCYRCHGQVDPVSVPSSVKGSKGSTDRSSRLASGMDSQLKYCCGFFSFFTKEP</sequence>
<feature type="compositionally biased region" description="Basic and acidic residues" evidence="9">
    <location>
        <begin position="1"/>
        <end position="17"/>
    </location>
</feature>
<evidence type="ECO:0000256" key="2">
    <source>
        <dbReference type="ARBA" id="ARBA00022448"/>
    </source>
</evidence>
<reference evidence="11" key="2">
    <citation type="submission" date="2025-08" db="UniProtKB">
        <authorList>
            <consortium name="Ensembl"/>
        </authorList>
    </citation>
    <scope>IDENTIFICATION</scope>
</reference>
<evidence type="ECO:0000256" key="4">
    <source>
        <dbReference type="ARBA" id="ARBA00022989"/>
    </source>
</evidence>
<keyword evidence="12" id="KW-1185">Reference proteome</keyword>
<feature type="region of interest" description="Disordered" evidence="9">
    <location>
        <begin position="1"/>
        <end position="49"/>
    </location>
</feature>
<proteinExistence type="predicted"/>
<dbReference type="PANTHER" id="PTHR10258:SF5">
    <property type="entry name" value="CALCIUM-ACTIVATED POTASSIUM CHANNEL SUBUNIT BETA-2"/>
    <property type="match status" value="1"/>
</dbReference>
<evidence type="ECO:0000256" key="9">
    <source>
        <dbReference type="SAM" id="MobiDB-lite"/>
    </source>
</evidence>
<feature type="compositionally biased region" description="Polar residues" evidence="9">
    <location>
        <begin position="38"/>
        <end position="49"/>
    </location>
</feature>
<reference evidence="11 12" key="1">
    <citation type="journal article" date="2019" name="Proc. Natl. Acad. Sci. U.S.A.">
        <title>Regulatory changes in pterin and carotenoid genes underlie balanced color polymorphisms in the wall lizard.</title>
        <authorList>
            <person name="Andrade P."/>
            <person name="Pinho C."/>
            <person name="Perez I de Lanuza G."/>
            <person name="Afonso S."/>
            <person name="Brejcha J."/>
            <person name="Rubin C.J."/>
            <person name="Wallerman O."/>
            <person name="Pereira P."/>
            <person name="Sabatino S.J."/>
            <person name="Bellati A."/>
            <person name="Pellitteri-Rosa D."/>
            <person name="Bosakova Z."/>
            <person name="Bunikis I."/>
            <person name="Carretero M.A."/>
            <person name="Feiner N."/>
            <person name="Marsik P."/>
            <person name="Pauperio F."/>
            <person name="Salvi D."/>
            <person name="Soler L."/>
            <person name="While G.M."/>
            <person name="Uller T."/>
            <person name="Font E."/>
            <person name="Andersson L."/>
            <person name="Carneiro M."/>
        </authorList>
    </citation>
    <scope>NUCLEOTIDE SEQUENCE</scope>
</reference>
<dbReference type="GeneTree" id="ENSGT00950000183039"/>
<dbReference type="GO" id="GO:0008076">
    <property type="term" value="C:voltage-gated potassium channel complex"/>
    <property type="evidence" value="ECO:0007669"/>
    <property type="project" value="Ensembl"/>
</dbReference>
<evidence type="ECO:0000256" key="1">
    <source>
        <dbReference type="ARBA" id="ARBA00004141"/>
    </source>
</evidence>
<feature type="transmembrane region" description="Helical" evidence="10">
    <location>
        <begin position="92"/>
        <end position="115"/>
    </location>
</feature>
<dbReference type="GO" id="GO:0015269">
    <property type="term" value="F:calcium-activated potassium channel activity"/>
    <property type="evidence" value="ECO:0007669"/>
    <property type="project" value="Ensembl"/>
</dbReference>
<evidence type="ECO:0000256" key="10">
    <source>
        <dbReference type="SAM" id="Phobius"/>
    </source>
</evidence>
<dbReference type="GO" id="GO:0005513">
    <property type="term" value="P:detection of calcium ion"/>
    <property type="evidence" value="ECO:0007669"/>
    <property type="project" value="Ensembl"/>
</dbReference>
<keyword evidence="8" id="KW-0407">Ion channel</keyword>
<keyword evidence="5" id="KW-0406">Ion transport</keyword>
<dbReference type="Ensembl" id="ENSPMRT00000004878.1">
    <property type="protein sequence ID" value="ENSPMRP00000004572.1"/>
    <property type="gene ID" value="ENSPMRG00000003126.1"/>
</dbReference>
<organism evidence="11 12">
    <name type="scientific">Podarcis muralis</name>
    <name type="common">Wall lizard</name>
    <name type="synonym">Lacerta muralis</name>
    <dbReference type="NCBI Taxonomy" id="64176"/>
    <lineage>
        <taxon>Eukaryota</taxon>
        <taxon>Metazoa</taxon>
        <taxon>Chordata</taxon>
        <taxon>Craniata</taxon>
        <taxon>Vertebrata</taxon>
        <taxon>Euteleostomi</taxon>
        <taxon>Lepidosauria</taxon>
        <taxon>Squamata</taxon>
        <taxon>Bifurcata</taxon>
        <taxon>Unidentata</taxon>
        <taxon>Episquamata</taxon>
        <taxon>Laterata</taxon>
        <taxon>Lacertibaenia</taxon>
        <taxon>Lacertidae</taxon>
        <taxon>Podarcis</taxon>
    </lineage>
</organism>
<accession>A0A670HZJ0</accession>
<gene>
    <name evidence="11" type="primary">KCNMB2</name>
</gene>
<evidence type="ECO:0000313" key="11">
    <source>
        <dbReference type="Ensembl" id="ENSPMRP00000004572.1"/>
    </source>
</evidence>
<dbReference type="AlphaFoldDB" id="A0A670HZJ0"/>
<dbReference type="GO" id="GO:0019228">
    <property type="term" value="P:neuronal action potential"/>
    <property type="evidence" value="ECO:0007669"/>
    <property type="project" value="Ensembl"/>
</dbReference>
<keyword evidence="2" id="KW-0813">Transport</keyword>
<dbReference type="PRINTS" id="PR01450">
    <property type="entry name" value="BKCHANNELB"/>
</dbReference>
<keyword evidence="3 10" id="KW-0812">Transmembrane</keyword>
<dbReference type="PANTHER" id="PTHR10258">
    <property type="entry name" value="CALCIUM-ACTIVATED POTASSIUM CHANNEL SUBUNIT BETA"/>
    <property type="match status" value="1"/>
</dbReference>